<reference evidence="4 5" key="1">
    <citation type="submission" date="2018-03" db="EMBL/GenBank/DDBJ databases">
        <title>The ancient ancestry and fast evolution of plastids.</title>
        <authorList>
            <person name="Moore K.R."/>
            <person name="Magnabosco C."/>
            <person name="Momper L."/>
            <person name="Gold D.A."/>
            <person name="Bosak T."/>
            <person name="Fournier G.P."/>
        </authorList>
    </citation>
    <scope>NUCLEOTIDE SEQUENCE [LARGE SCALE GENOMIC DNA]</scope>
    <source>
        <strain evidence="4 5">CCALA 037</strain>
    </source>
</reference>
<evidence type="ECO:0000256" key="2">
    <source>
        <dbReference type="ARBA" id="ARBA00022803"/>
    </source>
</evidence>
<proteinExistence type="predicted"/>
<dbReference type="RefSeq" id="WP_106307312.1">
    <property type="nucleotide sequence ID" value="NZ_PVWO01000231.1"/>
</dbReference>
<keyword evidence="2 3" id="KW-0802">TPR repeat</keyword>
<dbReference type="AlphaFoldDB" id="A0A2T1GBV5"/>
<feature type="repeat" description="TPR" evidence="3">
    <location>
        <begin position="320"/>
        <end position="353"/>
    </location>
</feature>
<dbReference type="GO" id="GO:0046813">
    <property type="term" value="P:receptor-mediated virion attachment to host cell"/>
    <property type="evidence" value="ECO:0007669"/>
    <property type="project" value="TreeGrafter"/>
</dbReference>
<dbReference type="InterPro" id="IPR050498">
    <property type="entry name" value="Ycf3"/>
</dbReference>
<dbReference type="Pfam" id="PF13365">
    <property type="entry name" value="Trypsin_2"/>
    <property type="match status" value="1"/>
</dbReference>
<dbReference type="PANTHER" id="PTHR44858:SF1">
    <property type="entry name" value="UDP-N-ACETYLGLUCOSAMINE--PEPTIDE N-ACETYLGLUCOSAMINYLTRANSFERASE SPINDLY-RELATED"/>
    <property type="match status" value="1"/>
</dbReference>
<dbReference type="PROSITE" id="PS50293">
    <property type="entry name" value="TPR_REGION"/>
    <property type="match status" value="1"/>
</dbReference>
<sequence>MNNYLLLSPLATICGAILVLGYVLPASALSPVEVQRLAKQSTVRIKGCSNASGVIIHKSGSSYTILTAAHAMRNSGCQIVTTDDNEYGVTQVKLFINNVDLAVVKFDSTKSYRVAKATDNSDRVESGESIYISGFPLTSTISEPIFTFVQGKVVGNGNKLQKRGYSLVYDNPTLPGHSGGPVWNENGEIIAIHGQGDVDTKLKQTDNPEIRIKTGFNLGITINTFTKMATQMGLKEYLPAEPVAVTTTPKPVDDLIASAIARESKGDYQGILADMNQAIAIDPKKDRLFYIRGNAKAELGDRQGAIDDYTSDIAMNPKRSESYYNRGNVRFKLGNWQQALIDYNSSISIDPKRAAVFYNRANVRYKLQDKQGSIDDYTRAIAVNPTLLAAYSSRGWVKYELGDYQSAISDYNLAISMNHPLLSKIYSQKAFAQYEQGQKTEAIASWRKALNLPNIMPDSQFGLAIALFAQGKQEEALQYGAAALRTDKKFNELSYLRDKNWGPKMLEDAALFLQNPRMRGK</sequence>
<evidence type="ECO:0000313" key="5">
    <source>
        <dbReference type="Proteomes" id="UP000238937"/>
    </source>
</evidence>
<accession>A0A2T1GBV5</accession>
<protein>
    <submittedName>
        <fullName evidence="4">Uncharacterized protein</fullName>
    </submittedName>
</protein>
<keyword evidence="1" id="KW-0677">Repeat</keyword>
<dbReference type="Pfam" id="PF13181">
    <property type="entry name" value="TPR_8"/>
    <property type="match status" value="1"/>
</dbReference>
<comment type="caution">
    <text evidence="4">The sequence shown here is derived from an EMBL/GenBank/DDBJ whole genome shotgun (WGS) entry which is preliminary data.</text>
</comment>
<keyword evidence="5" id="KW-1185">Reference proteome</keyword>
<dbReference type="PANTHER" id="PTHR44858">
    <property type="entry name" value="TETRATRICOPEPTIDE REPEAT PROTEIN 6"/>
    <property type="match status" value="1"/>
</dbReference>
<dbReference type="InterPro" id="IPR019734">
    <property type="entry name" value="TPR_rpt"/>
</dbReference>
<dbReference type="InterPro" id="IPR009003">
    <property type="entry name" value="Peptidase_S1_PA"/>
</dbReference>
<evidence type="ECO:0000313" key="4">
    <source>
        <dbReference type="EMBL" id="PSB54819.1"/>
    </source>
</evidence>
<organism evidence="4 5">
    <name type="scientific">Chamaesiphon polymorphus CCALA 037</name>
    <dbReference type="NCBI Taxonomy" id="2107692"/>
    <lineage>
        <taxon>Bacteria</taxon>
        <taxon>Bacillati</taxon>
        <taxon>Cyanobacteriota</taxon>
        <taxon>Cyanophyceae</taxon>
        <taxon>Gomontiellales</taxon>
        <taxon>Chamaesiphonaceae</taxon>
        <taxon>Chamaesiphon</taxon>
    </lineage>
</organism>
<dbReference type="PRINTS" id="PR01774">
    <property type="entry name" value="EXFOLTOXIN"/>
</dbReference>
<dbReference type="SUPFAM" id="SSF50494">
    <property type="entry name" value="Trypsin-like serine proteases"/>
    <property type="match status" value="1"/>
</dbReference>
<dbReference type="SMART" id="SM00028">
    <property type="entry name" value="TPR"/>
    <property type="match status" value="6"/>
</dbReference>
<dbReference type="GO" id="GO:0009279">
    <property type="term" value="C:cell outer membrane"/>
    <property type="evidence" value="ECO:0007669"/>
    <property type="project" value="TreeGrafter"/>
</dbReference>
<dbReference type="EMBL" id="PVWO01000231">
    <property type="protein sequence ID" value="PSB54819.1"/>
    <property type="molecule type" value="Genomic_DNA"/>
</dbReference>
<dbReference type="Gene3D" id="2.40.10.10">
    <property type="entry name" value="Trypsin-like serine proteases"/>
    <property type="match status" value="2"/>
</dbReference>
<name>A0A2T1GBV5_9CYAN</name>
<evidence type="ECO:0000256" key="1">
    <source>
        <dbReference type="ARBA" id="ARBA00022737"/>
    </source>
</evidence>
<dbReference type="Pfam" id="PF13414">
    <property type="entry name" value="TPR_11"/>
    <property type="match status" value="1"/>
</dbReference>
<dbReference type="OrthoDB" id="9815040at2"/>
<gene>
    <name evidence="4" type="ORF">C7B77_16990</name>
</gene>
<dbReference type="InterPro" id="IPR043504">
    <property type="entry name" value="Peptidase_S1_PA_chymotrypsin"/>
</dbReference>
<dbReference type="GO" id="GO:0006508">
    <property type="term" value="P:proteolysis"/>
    <property type="evidence" value="ECO:0007669"/>
    <property type="project" value="InterPro"/>
</dbReference>
<dbReference type="InterPro" id="IPR008353">
    <property type="entry name" value="Peptidase_S1B_tx"/>
</dbReference>
<dbReference type="Pfam" id="PF13432">
    <property type="entry name" value="TPR_16"/>
    <property type="match status" value="1"/>
</dbReference>
<dbReference type="Proteomes" id="UP000238937">
    <property type="component" value="Unassembled WGS sequence"/>
</dbReference>
<dbReference type="PROSITE" id="PS50005">
    <property type="entry name" value="TPR"/>
    <property type="match status" value="2"/>
</dbReference>
<dbReference type="GO" id="GO:0004252">
    <property type="term" value="F:serine-type endopeptidase activity"/>
    <property type="evidence" value="ECO:0007669"/>
    <property type="project" value="InterPro"/>
</dbReference>
<dbReference type="SUPFAM" id="SSF48452">
    <property type="entry name" value="TPR-like"/>
    <property type="match status" value="2"/>
</dbReference>
<dbReference type="Gene3D" id="1.25.40.10">
    <property type="entry name" value="Tetratricopeptide repeat domain"/>
    <property type="match status" value="3"/>
</dbReference>
<dbReference type="InterPro" id="IPR011990">
    <property type="entry name" value="TPR-like_helical_dom_sf"/>
</dbReference>
<evidence type="ECO:0000256" key="3">
    <source>
        <dbReference type="PROSITE-ProRule" id="PRU00339"/>
    </source>
</evidence>
<feature type="repeat" description="TPR" evidence="3">
    <location>
        <begin position="354"/>
        <end position="387"/>
    </location>
</feature>